<dbReference type="InterPro" id="IPR003661">
    <property type="entry name" value="HisK_dim/P_dom"/>
</dbReference>
<dbReference type="InterPro" id="IPR004358">
    <property type="entry name" value="Sig_transdc_His_kin-like_C"/>
</dbReference>
<dbReference type="SUPFAM" id="SSF47384">
    <property type="entry name" value="Homodimeric domain of signal transducing histidine kinase"/>
    <property type="match status" value="1"/>
</dbReference>
<dbReference type="Gene3D" id="3.30.565.10">
    <property type="entry name" value="Histidine kinase-like ATPase, C-terminal domain"/>
    <property type="match status" value="1"/>
</dbReference>
<dbReference type="Gene3D" id="1.10.287.130">
    <property type="match status" value="1"/>
</dbReference>
<dbReference type="AlphaFoldDB" id="A0A1D8P5D6"/>
<accession>A0A1D8P5D6</accession>
<sequence>MNFRHSIVTRFALFFTGLIVFSILLSGFLIFKNASTVITNYSKERLLHTSELAEKSFQAQLTEVSNDILLIANSPTLKNFIDIDSKDTRQYLEDFFKITLENKHSYFQLRLLDIENNGQEIIRLDKKGQKVFKSEDLQEKGNRDYFKEASTLPKNEVYFSKINLNEEYGVISIPETPTLRVATPVFDKNYVKIGILIINVDLKSLYQSLGNILSDGLQLYLIDENGQYLYAQDQDIRFGSQLKTNQNFYTNYKTDLENISSNTTHFIKLNDNVSSNNYLSFTKKLTYFNDTRNMFLVSMIEQNKLLQSAQQVGVNSFKTMLVICLFCILVSYFFTNYFSKQIKQITKAISIYEDNNSKDLKLPTHRKDEIGTLAKTFTKMKSRIDKNVDELNIAFQKEQHAKQQRDKFLQNMSHEMRTPLNAITGLTQLLSKNSPLPNQIPIINSLERSAQSLSGLVYDVLDHQNLVEGKVKILNKPTNIALLLKGIHATYQFEAIQKGLKFNLDIDENLKNSEYLMDELRLSQIVINLIVNAIKFTDNGTVQVKASVIKAQGIIENLEIKVIDSGIGILPENLDKINERFFQEKVDITGRYGGYGLGLSIVKQLTLLFNGSLNAQSTKGKGSTFTVLIPLIKDVSTKEIKIKDSNKYILPKLNNTYTVLHIEDDLPTVDLIKHLLNFDCIHLIQISKFKELQNKIETLTPDLLISDLLLDNNNLSSSLSNWITTKKITCPLVLISGMEKEIMNEISPIYLQKPFDINVLRDLVFKILGANEYQAPDFKNIYKNYDNDSKKITKVLSLIENEFTIYNDRIKKTSVSKNQQEWEDIIHKLINHIHNLNLNSLKKVLPNEIKNISEAQIKSIQTIFNYYGCCIRTEKNLLNSSMDS</sequence>
<evidence type="ECO:0000256" key="3">
    <source>
        <dbReference type="ARBA" id="ARBA00012438"/>
    </source>
</evidence>
<feature type="domain" description="Response regulatory" evidence="13">
    <location>
        <begin position="658"/>
        <end position="768"/>
    </location>
</feature>
<dbReference type="CDD" id="cd06225">
    <property type="entry name" value="HAMP"/>
    <property type="match status" value="1"/>
</dbReference>
<evidence type="ECO:0000256" key="5">
    <source>
        <dbReference type="ARBA" id="ARBA00022553"/>
    </source>
</evidence>
<evidence type="ECO:0000259" key="13">
    <source>
        <dbReference type="PROSITE" id="PS50110"/>
    </source>
</evidence>
<dbReference type="Gene3D" id="6.10.340.10">
    <property type="match status" value="1"/>
</dbReference>
<evidence type="ECO:0000256" key="9">
    <source>
        <dbReference type="ARBA" id="ARBA00022989"/>
    </source>
</evidence>
<evidence type="ECO:0000313" key="15">
    <source>
        <dbReference type="EMBL" id="AOW19790.1"/>
    </source>
</evidence>
<dbReference type="Gene3D" id="3.40.50.2300">
    <property type="match status" value="1"/>
</dbReference>
<feature type="domain" description="Histidine kinase" evidence="12">
    <location>
        <begin position="411"/>
        <end position="633"/>
    </location>
</feature>
<keyword evidence="7 11" id="KW-0812">Transmembrane</keyword>
<dbReference type="InterPro" id="IPR001789">
    <property type="entry name" value="Sig_transdc_resp-reg_receiver"/>
</dbReference>
<dbReference type="OrthoDB" id="1046984at2"/>
<dbReference type="STRING" id="1850246.LPB138_03420"/>
<dbReference type="Pfam" id="PF21623">
    <property type="entry name" value="HK_sensor_dom_bact"/>
    <property type="match status" value="1"/>
</dbReference>
<dbReference type="PROSITE" id="PS50110">
    <property type="entry name" value="RESPONSE_REGULATORY"/>
    <property type="match status" value="1"/>
</dbReference>
<dbReference type="KEGG" id="lul:LPB138_03420"/>
<reference evidence="15 16" key="1">
    <citation type="submission" date="2016-10" db="EMBL/GenBank/DDBJ databases">
        <title>Lutibacter sp. LPB0138, isolated from marine gastropod.</title>
        <authorList>
            <person name="Kim E."/>
            <person name="Yi H."/>
        </authorList>
    </citation>
    <scope>NUCLEOTIDE SEQUENCE [LARGE SCALE GENOMIC DNA]</scope>
    <source>
        <strain evidence="15 16">LPB0138</strain>
    </source>
</reference>
<dbReference type="Gene3D" id="3.30.450.20">
    <property type="entry name" value="PAS domain"/>
    <property type="match status" value="1"/>
</dbReference>
<dbReference type="InterPro" id="IPR005467">
    <property type="entry name" value="His_kinase_dom"/>
</dbReference>
<comment type="catalytic activity">
    <reaction evidence="1">
        <text>ATP + protein L-histidine = ADP + protein N-phospho-L-histidine.</text>
        <dbReference type="EC" id="2.7.13.3"/>
    </reaction>
</comment>
<dbReference type="SMART" id="SM00387">
    <property type="entry name" value="HATPase_c"/>
    <property type="match status" value="1"/>
</dbReference>
<keyword evidence="8" id="KW-0418">Kinase</keyword>
<dbReference type="InterPro" id="IPR003594">
    <property type="entry name" value="HATPase_dom"/>
</dbReference>
<dbReference type="CDD" id="cd00082">
    <property type="entry name" value="HisKA"/>
    <property type="match status" value="1"/>
</dbReference>
<dbReference type="InterPro" id="IPR048760">
    <property type="entry name" value="VP0354-like_sensor_dom"/>
</dbReference>
<keyword evidence="11" id="KW-0472">Membrane</keyword>
<dbReference type="SMART" id="SM00388">
    <property type="entry name" value="HisKA"/>
    <property type="match status" value="1"/>
</dbReference>
<dbReference type="PROSITE" id="PS50109">
    <property type="entry name" value="HIS_KIN"/>
    <property type="match status" value="1"/>
</dbReference>
<evidence type="ECO:0000259" key="14">
    <source>
        <dbReference type="PROSITE" id="PS50885"/>
    </source>
</evidence>
<feature type="transmembrane region" description="Helical" evidence="11">
    <location>
        <begin position="12"/>
        <end position="31"/>
    </location>
</feature>
<dbReference type="SUPFAM" id="SSF52172">
    <property type="entry name" value="CheY-like"/>
    <property type="match status" value="1"/>
</dbReference>
<keyword evidence="6" id="KW-0808">Transferase</keyword>
<dbReference type="InterPro" id="IPR036097">
    <property type="entry name" value="HisK_dim/P_sf"/>
</dbReference>
<keyword evidence="4" id="KW-1003">Cell membrane</keyword>
<dbReference type="SUPFAM" id="SSF103190">
    <property type="entry name" value="Sensory domain-like"/>
    <property type="match status" value="2"/>
</dbReference>
<dbReference type="GO" id="GO:0009927">
    <property type="term" value="F:histidine phosphotransfer kinase activity"/>
    <property type="evidence" value="ECO:0007669"/>
    <property type="project" value="TreeGrafter"/>
</dbReference>
<dbReference type="CDD" id="cd18773">
    <property type="entry name" value="PDC1_HK_sensor"/>
    <property type="match status" value="1"/>
</dbReference>
<evidence type="ECO:0000256" key="1">
    <source>
        <dbReference type="ARBA" id="ARBA00000085"/>
    </source>
</evidence>
<evidence type="ECO:0000256" key="4">
    <source>
        <dbReference type="ARBA" id="ARBA00022475"/>
    </source>
</evidence>
<evidence type="ECO:0000256" key="8">
    <source>
        <dbReference type="ARBA" id="ARBA00022777"/>
    </source>
</evidence>
<dbReference type="PRINTS" id="PR00344">
    <property type="entry name" value="BCTRLSENSOR"/>
</dbReference>
<dbReference type="EMBL" id="CP017478">
    <property type="protein sequence ID" value="AOW19790.1"/>
    <property type="molecule type" value="Genomic_DNA"/>
</dbReference>
<dbReference type="InterPro" id="IPR003660">
    <property type="entry name" value="HAMP_dom"/>
</dbReference>
<dbReference type="InterPro" id="IPR011006">
    <property type="entry name" value="CheY-like_superfamily"/>
</dbReference>
<name>A0A1D8P5D6_9FLAO</name>
<evidence type="ECO:0000256" key="6">
    <source>
        <dbReference type="ARBA" id="ARBA00022679"/>
    </source>
</evidence>
<evidence type="ECO:0000313" key="16">
    <source>
        <dbReference type="Proteomes" id="UP000176050"/>
    </source>
</evidence>
<dbReference type="Pfam" id="PF00512">
    <property type="entry name" value="HisKA"/>
    <property type="match status" value="1"/>
</dbReference>
<dbReference type="PANTHER" id="PTHR43047">
    <property type="entry name" value="TWO-COMPONENT HISTIDINE PROTEIN KINASE"/>
    <property type="match status" value="1"/>
</dbReference>
<organism evidence="15 16">
    <name type="scientific">Urechidicola croceus</name>
    <dbReference type="NCBI Taxonomy" id="1850246"/>
    <lineage>
        <taxon>Bacteria</taxon>
        <taxon>Pseudomonadati</taxon>
        <taxon>Bacteroidota</taxon>
        <taxon>Flavobacteriia</taxon>
        <taxon>Flavobacteriales</taxon>
        <taxon>Flavobacteriaceae</taxon>
        <taxon>Urechidicola</taxon>
    </lineage>
</organism>
<protein>
    <recommendedName>
        <fullName evidence="3">histidine kinase</fullName>
        <ecNumber evidence="3">2.7.13.3</ecNumber>
    </recommendedName>
</protein>
<comment type="subcellular location">
    <subcellularLocation>
        <location evidence="2">Cell membrane</location>
        <topology evidence="2">Multi-pass membrane protein</topology>
    </subcellularLocation>
</comment>
<proteinExistence type="predicted"/>
<dbReference type="EC" id="2.7.13.3" evidence="3"/>
<evidence type="ECO:0000259" key="12">
    <source>
        <dbReference type="PROSITE" id="PS50109"/>
    </source>
</evidence>
<keyword evidence="9 11" id="KW-1133">Transmembrane helix</keyword>
<dbReference type="GO" id="GO:0005886">
    <property type="term" value="C:plasma membrane"/>
    <property type="evidence" value="ECO:0007669"/>
    <property type="project" value="UniProtKB-SubCell"/>
</dbReference>
<dbReference type="InterPro" id="IPR036890">
    <property type="entry name" value="HATPase_C_sf"/>
</dbReference>
<dbReference type="RefSeq" id="WP_070235915.1">
    <property type="nucleotide sequence ID" value="NZ_CP017478.1"/>
</dbReference>
<dbReference type="InterPro" id="IPR029151">
    <property type="entry name" value="Sensor-like_sf"/>
</dbReference>
<evidence type="ECO:0000256" key="11">
    <source>
        <dbReference type="SAM" id="Phobius"/>
    </source>
</evidence>
<dbReference type="Proteomes" id="UP000176050">
    <property type="component" value="Chromosome"/>
</dbReference>
<dbReference type="GO" id="GO:0000155">
    <property type="term" value="F:phosphorelay sensor kinase activity"/>
    <property type="evidence" value="ECO:0007669"/>
    <property type="project" value="InterPro"/>
</dbReference>
<gene>
    <name evidence="15" type="ORF">LPB138_03420</name>
</gene>
<evidence type="ECO:0000256" key="10">
    <source>
        <dbReference type="PROSITE-ProRule" id="PRU00169"/>
    </source>
</evidence>
<feature type="domain" description="HAMP" evidence="14">
    <location>
        <begin position="336"/>
        <end position="389"/>
    </location>
</feature>
<dbReference type="PANTHER" id="PTHR43047:SF66">
    <property type="entry name" value="HISKA"/>
    <property type="match status" value="1"/>
</dbReference>
<feature type="modified residue" description="4-aspartylphosphate" evidence="10">
    <location>
        <position position="707"/>
    </location>
</feature>
<dbReference type="PROSITE" id="PS50885">
    <property type="entry name" value="HAMP"/>
    <property type="match status" value="1"/>
</dbReference>
<evidence type="ECO:0000256" key="7">
    <source>
        <dbReference type="ARBA" id="ARBA00022692"/>
    </source>
</evidence>
<dbReference type="SUPFAM" id="SSF55874">
    <property type="entry name" value="ATPase domain of HSP90 chaperone/DNA topoisomerase II/histidine kinase"/>
    <property type="match status" value="1"/>
</dbReference>
<keyword evidence="16" id="KW-1185">Reference proteome</keyword>
<dbReference type="Pfam" id="PF02518">
    <property type="entry name" value="HATPase_c"/>
    <property type="match status" value="1"/>
</dbReference>
<evidence type="ECO:0000256" key="2">
    <source>
        <dbReference type="ARBA" id="ARBA00004651"/>
    </source>
</evidence>
<keyword evidence="5 10" id="KW-0597">Phosphoprotein</keyword>